<evidence type="ECO:0000313" key="3">
    <source>
        <dbReference type="Proteomes" id="UP000238045"/>
    </source>
</evidence>
<feature type="transmembrane region" description="Helical" evidence="1">
    <location>
        <begin position="143"/>
        <end position="163"/>
    </location>
</feature>
<sequence>MDETISYLKDRFKDEQDRFNHVENKSARFFTAVSILIAGLSAIAGLKNGVIFQLGSPLAILIFIAFAVAAFAIACAWGHALSALRIKDYPNLPSARPTGEYLIAVDEEAQKKHIYNCYIDTLESLKVTIAEKTKPLDLAYQEIIIGAGAFAALAVLVTLRELIT</sequence>
<dbReference type="RefSeq" id="WP_105696641.1">
    <property type="nucleotide sequence ID" value="NZ_CP159260.1"/>
</dbReference>
<keyword evidence="3" id="KW-1185">Reference proteome</keyword>
<name>A0A2S9EV74_9PSED</name>
<dbReference type="AlphaFoldDB" id="A0A2S9EV74"/>
<keyword evidence="1" id="KW-0812">Transmembrane</keyword>
<proteinExistence type="predicted"/>
<protein>
    <submittedName>
        <fullName evidence="2">Uncharacterized protein</fullName>
    </submittedName>
</protein>
<keyword evidence="1" id="KW-0472">Membrane</keyword>
<organism evidence="2 3">
    <name type="scientific">Pseudomonas poae</name>
    <dbReference type="NCBI Taxonomy" id="200451"/>
    <lineage>
        <taxon>Bacteria</taxon>
        <taxon>Pseudomonadati</taxon>
        <taxon>Pseudomonadota</taxon>
        <taxon>Gammaproteobacteria</taxon>
        <taxon>Pseudomonadales</taxon>
        <taxon>Pseudomonadaceae</taxon>
        <taxon>Pseudomonas</taxon>
    </lineage>
</organism>
<dbReference type="Proteomes" id="UP000238045">
    <property type="component" value="Unassembled WGS sequence"/>
</dbReference>
<reference evidence="2 3" key="1">
    <citation type="submission" date="2017-09" db="EMBL/GenBank/DDBJ databases">
        <title>Genomic, metabolic, and phenotypic characteristics of bacterial isolates from the natural microbiome of the model nematode Caenorhabditis elegans.</title>
        <authorList>
            <person name="Zimmermann J."/>
            <person name="Obeng N."/>
            <person name="Yang W."/>
            <person name="Obeng O."/>
            <person name="Kissoyan K."/>
            <person name="Pees B."/>
            <person name="Dirksen P."/>
            <person name="Hoppner M."/>
            <person name="Franke A."/>
            <person name="Rosenstiel P."/>
            <person name="Leippe M."/>
            <person name="Dierking K."/>
            <person name="Kaleta C."/>
            <person name="Schulenburg H."/>
        </authorList>
    </citation>
    <scope>NUCLEOTIDE SEQUENCE [LARGE SCALE GENOMIC DNA]</scope>
    <source>
        <strain evidence="2 3">MYb117</strain>
    </source>
</reference>
<feature type="transmembrane region" description="Helical" evidence="1">
    <location>
        <begin position="27"/>
        <end position="46"/>
    </location>
</feature>
<accession>A0A2S9EV74</accession>
<comment type="caution">
    <text evidence="2">The sequence shown here is derived from an EMBL/GenBank/DDBJ whole genome shotgun (WGS) entry which is preliminary data.</text>
</comment>
<keyword evidence="1" id="KW-1133">Transmembrane helix</keyword>
<gene>
    <name evidence="2" type="ORF">CQZ99_10110</name>
</gene>
<evidence type="ECO:0000256" key="1">
    <source>
        <dbReference type="SAM" id="Phobius"/>
    </source>
</evidence>
<dbReference type="EMBL" id="PCQL01000008">
    <property type="protein sequence ID" value="PRC19779.1"/>
    <property type="molecule type" value="Genomic_DNA"/>
</dbReference>
<feature type="transmembrane region" description="Helical" evidence="1">
    <location>
        <begin position="58"/>
        <end position="80"/>
    </location>
</feature>
<evidence type="ECO:0000313" key="2">
    <source>
        <dbReference type="EMBL" id="PRC19779.1"/>
    </source>
</evidence>